<proteinExistence type="predicted"/>
<dbReference type="EMBL" id="JAMZIH010004870">
    <property type="protein sequence ID" value="KAJ1676131.1"/>
    <property type="molecule type" value="Genomic_DNA"/>
</dbReference>
<dbReference type="EC" id="5.3.1.9" evidence="1"/>
<feature type="non-terminal residue" evidence="1">
    <location>
        <position position="145"/>
    </location>
</feature>
<protein>
    <submittedName>
        <fullName evidence="1">Glucose-6-phosphate isomerase</fullName>
        <ecNumber evidence="1">5.3.1.9</ecNumber>
    </submittedName>
</protein>
<organism evidence="1 2">
    <name type="scientific">Spiromyces aspiralis</name>
    <dbReference type="NCBI Taxonomy" id="68401"/>
    <lineage>
        <taxon>Eukaryota</taxon>
        <taxon>Fungi</taxon>
        <taxon>Fungi incertae sedis</taxon>
        <taxon>Zoopagomycota</taxon>
        <taxon>Kickxellomycotina</taxon>
        <taxon>Kickxellomycetes</taxon>
        <taxon>Kickxellales</taxon>
        <taxon>Kickxellaceae</taxon>
        <taxon>Spiromyces</taxon>
    </lineage>
</organism>
<sequence length="145" mass="16576">MVLPTQLEAWQALQAYYDQVGKSLDMRDLFAADPLRFETYSRKIKLVSRDGEHGAEFLVDFSKNRVNNEIFALLLRLAEEAGVERLRDQMFTGDHINFTEDRAVLHIALRNVSPDPIFDKGHDVMPGVREVLAHMKEFSSAVRNG</sequence>
<comment type="caution">
    <text evidence="1">The sequence shown here is derived from an EMBL/GenBank/DDBJ whole genome shotgun (WGS) entry which is preliminary data.</text>
</comment>
<gene>
    <name evidence="1" type="primary">PGI1_2</name>
    <name evidence="1" type="ORF">EV182_008811</name>
</gene>
<keyword evidence="1" id="KW-0413">Isomerase</keyword>
<evidence type="ECO:0000313" key="2">
    <source>
        <dbReference type="Proteomes" id="UP001145114"/>
    </source>
</evidence>
<accession>A0ACC1HID8</accession>
<keyword evidence="2" id="KW-1185">Reference proteome</keyword>
<dbReference type="Proteomes" id="UP001145114">
    <property type="component" value="Unassembled WGS sequence"/>
</dbReference>
<name>A0ACC1HID8_9FUNG</name>
<evidence type="ECO:0000313" key="1">
    <source>
        <dbReference type="EMBL" id="KAJ1676131.1"/>
    </source>
</evidence>
<reference evidence="1" key="1">
    <citation type="submission" date="2022-06" db="EMBL/GenBank/DDBJ databases">
        <title>Phylogenomic reconstructions and comparative analyses of Kickxellomycotina fungi.</title>
        <authorList>
            <person name="Reynolds N.K."/>
            <person name="Stajich J.E."/>
            <person name="Barry K."/>
            <person name="Grigoriev I.V."/>
            <person name="Crous P."/>
            <person name="Smith M.E."/>
        </authorList>
    </citation>
    <scope>NUCLEOTIDE SEQUENCE</scope>
    <source>
        <strain evidence="1">RSA 2271</strain>
    </source>
</reference>